<name>A0ABW3D2M4_9FLAO</name>
<reference evidence="4" key="1">
    <citation type="journal article" date="2019" name="Int. J. Syst. Evol. Microbiol.">
        <title>The Global Catalogue of Microorganisms (GCM) 10K type strain sequencing project: providing services to taxonomists for standard genome sequencing and annotation.</title>
        <authorList>
            <consortium name="The Broad Institute Genomics Platform"/>
            <consortium name="The Broad Institute Genome Sequencing Center for Infectious Disease"/>
            <person name="Wu L."/>
            <person name="Ma J."/>
        </authorList>
    </citation>
    <scope>NUCLEOTIDE SEQUENCE [LARGE SCALE GENOMIC DNA]</scope>
    <source>
        <strain evidence="4">CCUG 62952</strain>
    </source>
</reference>
<dbReference type="EMBL" id="JBHTJH010000017">
    <property type="protein sequence ID" value="MFD0863829.1"/>
    <property type="molecule type" value="Genomic_DNA"/>
</dbReference>
<evidence type="ECO:0000259" key="2">
    <source>
        <dbReference type="Pfam" id="PF00582"/>
    </source>
</evidence>
<dbReference type="PANTHER" id="PTHR46268">
    <property type="entry name" value="STRESS RESPONSE PROTEIN NHAX"/>
    <property type="match status" value="1"/>
</dbReference>
<dbReference type="Pfam" id="PF00582">
    <property type="entry name" value="Usp"/>
    <property type="match status" value="2"/>
</dbReference>
<dbReference type="InterPro" id="IPR014729">
    <property type="entry name" value="Rossmann-like_a/b/a_fold"/>
</dbReference>
<comment type="caution">
    <text evidence="3">The sequence shown here is derived from an EMBL/GenBank/DDBJ whole genome shotgun (WGS) entry which is preliminary data.</text>
</comment>
<dbReference type="InterPro" id="IPR006016">
    <property type="entry name" value="UspA"/>
</dbReference>
<dbReference type="SUPFAM" id="SSF52402">
    <property type="entry name" value="Adenine nucleotide alpha hydrolases-like"/>
    <property type="match status" value="2"/>
</dbReference>
<dbReference type="PRINTS" id="PR01438">
    <property type="entry name" value="UNVRSLSTRESS"/>
</dbReference>
<sequence>MKKVLLPTDFSANAWNAITYALEFFKNDKCSFYILNTYSPAFYRMDYAMGGPAFSGIPDPMIDNSMLGLENTLKDIKKRFPNPKHQFHTLSAFNILTDEINEVVEREDIDMVIMGTQGATGAKEVLFGSNTVFVMRKSNVPVLAIPEGYRFKEIKSILFPTDYLTFYKRREVKPLVEITKMCKAKLTVLHVVEEFELSEKQEVNKEFLDECLEGVDHEFKEIRKQYMPNAVQEYIAGHDYDMLAMMNRKHSFLERLLLRQNVDSIGFHIKIPFLVMRDTAKISK</sequence>
<dbReference type="Proteomes" id="UP001596978">
    <property type="component" value="Unassembled WGS sequence"/>
</dbReference>
<comment type="similarity">
    <text evidence="1">Belongs to the universal stress protein A family.</text>
</comment>
<accession>A0ABW3D2M4</accession>
<dbReference type="Gene3D" id="3.40.50.620">
    <property type="entry name" value="HUPs"/>
    <property type="match status" value="2"/>
</dbReference>
<dbReference type="InterPro" id="IPR006015">
    <property type="entry name" value="Universal_stress_UspA"/>
</dbReference>
<evidence type="ECO:0000313" key="3">
    <source>
        <dbReference type="EMBL" id="MFD0863829.1"/>
    </source>
</evidence>
<organism evidence="3 4">
    <name type="scientific">Sungkyunkwania multivorans</name>
    <dbReference type="NCBI Taxonomy" id="1173618"/>
    <lineage>
        <taxon>Bacteria</taxon>
        <taxon>Pseudomonadati</taxon>
        <taxon>Bacteroidota</taxon>
        <taxon>Flavobacteriia</taxon>
        <taxon>Flavobacteriales</taxon>
        <taxon>Flavobacteriaceae</taxon>
        <taxon>Sungkyunkwania</taxon>
    </lineage>
</organism>
<dbReference type="RefSeq" id="WP_386410295.1">
    <property type="nucleotide sequence ID" value="NZ_JBHTJH010000017.1"/>
</dbReference>
<feature type="domain" description="UspA" evidence="2">
    <location>
        <begin position="1"/>
        <end position="146"/>
    </location>
</feature>
<dbReference type="CDD" id="cd00293">
    <property type="entry name" value="USP-like"/>
    <property type="match status" value="2"/>
</dbReference>
<dbReference type="PANTHER" id="PTHR46268:SF26">
    <property type="entry name" value="UNIVERSAL STRESS PROTEIN MJ0577"/>
    <property type="match status" value="1"/>
</dbReference>
<gene>
    <name evidence="3" type="ORF">ACFQ1M_16555</name>
</gene>
<evidence type="ECO:0000313" key="4">
    <source>
        <dbReference type="Proteomes" id="UP001596978"/>
    </source>
</evidence>
<feature type="domain" description="UspA" evidence="2">
    <location>
        <begin position="155"/>
        <end position="277"/>
    </location>
</feature>
<evidence type="ECO:0000256" key="1">
    <source>
        <dbReference type="ARBA" id="ARBA00008791"/>
    </source>
</evidence>
<protein>
    <submittedName>
        <fullName evidence="3">Universal stress protein</fullName>
    </submittedName>
</protein>
<proteinExistence type="inferred from homology"/>
<keyword evidence="4" id="KW-1185">Reference proteome</keyword>